<dbReference type="Proteomes" id="UP001206925">
    <property type="component" value="Unassembled WGS sequence"/>
</dbReference>
<reference evidence="1" key="1">
    <citation type="submission" date="2022-06" db="EMBL/GenBank/DDBJ databases">
        <title>Uncovering the hologenomic basis of an extraordinary plant invasion.</title>
        <authorList>
            <person name="Bieker V.C."/>
            <person name="Martin M.D."/>
            <person name="Gilbert T."/>
            <person name="Hodgins K."/>
            <person name="Battlay P."/>
            <person name="Petersen B."/>
            <person name="Wilson J."/>
        </authorList>
    </citation>
    <scope>NUCLEOTIDE SEQUENCE</scope>
    <source>
        <strain evidence="1">AA19_3_7</strain>
        <tissue evidence="1">Leaf</tissue>
    </source>
</reference>
<name>A0AAD5CS52_AMBAR</name>
<comment type="caution">
    <text evidence="1">The sequence shown here is derived from an EMBL/GenBank/DDBJ whole genome shotgun (WGS) entry which is preliminary data.</text>
</comment>
<evidence type="ECO:0000313" key="1">
    <source>
        <dbReference type="EMBL" id="KAI7746265.1"/>
    </source>
</evidence>
<sequence>MLIPLKGVGKAELDPCQMMKGSAIQRIHSI</sequence>
<dbReference type="EMBL" id="JAMZMK010007014">
    <property type="protein sequence ID" value="KAI7746265.1"/>
    <property type="molecule type" value="Genomic_DNA"/>
</dbReference>
<accession>A0AAD5CS52</accession>
<evidence type="ECO:0000313" key="2">
    <source>
        <dbReference type="Proteomes" id="UP001206925"/>
    </source>
</evidence>
<proteinExistence type="predicted"/>
<dbReference type="AlphaFoldDB" id="A0AAD5CS52"/>
<keyword evidence="2" id="KW-1185">Reference proteome</keyword>
<organism evidence="1 2">
    <name type="scientific">Ambrosia artemisiifolia</name>
    <name type="common">Common ragweed</name>
    <dbReference type="NCBI Taxonomy" id="4212"/>
    <lineage>
        <taxon>Eukaryota</taxon>
        <taxon>Viridiplantae</taxon>
        <taxon>Streptophyta</taxon>
        <taxon>Embryophyta</taxon>
        <taxon>Tracheophyta</taxon>
        <taxon>Spermatophyta</taxon>
        <taxon>Magnoliopsida</taxon>
        <taxon>eudicotyledons</taxon>
        <taxon>Gunneridae</taxon>
        <taxon>Pentapetalae</taxon>
        <taxon>asterids</taxon>
        <taxon>campanulids</taxon>
        <taxon>Asterales</taxon>
        <taxon>Asteraceae</taxon>
        <taxon>Asteroideae</taxon>
        <taxon>Heliantheae alliance</taxon>
        <taxon>Heliantheae</taxon>
        <taxon>Ambrosia</taxon>
    </lineage>
</organism>
<protein>
    <submittedName>
        <fullName evidence="1">Uncharacterized protein</fullName>
    </submittedName>
</protein>
<gene>
    <name evidence="1" type="ORF">M8C21_000430</name>
</gene>